<dbReference type="STRING" id="2711.A0A067G5S4"/>
<dbReference type="PANTHER" id="PTHR33670">
    <property type="entry name" value="SPLICING FACTOR, PROLINE- AND GLUTAMINE-RICH-LIKE"/>
    <property type="match status" value="1"/>
</dbReference>
<dbReference type="PaxDb" id="2711-XP_006489208.1"/>
<feature type="compositionally biased region" description="Basic and acidic residues" evidence="1">
    <location>
        <begin position="77"/>
        <end position="90"/>
    </location>
</feature>
<proteinExistence type="predicted"/>
<dbReference type="InterPro" id="IPR028322">
    <property type="entry name" value="PNRC-like_rgn"/>
</dbReference>
<dbReference type="PANTHER" id="PTHR33670:SF1">
    <property type="entry name" value="OS09G0416300 PROTEIN"/>
    <property type="match status" value="1"/>
</dbReference>
<organism evidence="2 3">
    <name type="scientific">Citrus sinensis</name>
    <name type="common">Sweet orange</name>
    <name type="synonym">Citrus aurantium var. sinensis</name>
    <dbReference type="NCBI Taxonomy" id="2711"/>
    <lineage>
        <taxon>Eukaryota</taxon>
        <taxon>Viridiplantae</taxon>
        <taxon>Streptophyta</taxon>
        <taxon>Embryophyta</taxon>
        <taxon>Tracheophyta</taxon>
        <taxon>Spermatophyta</taxon>
        <taxon>Magnoliopsida</taxon>
        <taxon>eudicotyledons</taxon>
        <taxon>Gunneridae</taxon>
        <taxon>Pentapetalae</taxon>
        <taxon>rosids</taxon>
        <taxon>malvids</taxon>
        <taxon>Sapindales</taxon>
        <taxon>Rutaceae</taxon>
        <taxon>Aurantioideae</taxon>
        <taxon>Citrus</taxon>
    </lineage>
</organism>
<feature type="region of interest" description="Disordered" evidence="1">
    <location>
        <begin position="109"/>
        <end position="137"/>
    </location>
</feature>
<feature type="compositionally biased region" description="Low complexity" evidence="1">
    <location>
        <begin position="29"/>
        <end position="45"/>
    </location>
</feature>
<name>A0A067G5S4_CITSI</name>
<dbReference type="Proteomes" id="UP000027120">
    <property type="component" value="Unassembled WGS sequence"/>
</dbReference>
<dbReference type="KEGG" id="cit:102626438"/>
<dbReference type="OrthoDB" id="770116at2759"/>
<dbReference type="eggNOG" id="ENOG502S65G">
    <property type="taxonomic scope" value="Eukaryota"/>
</dbReference>
<evidence type="ECO:0000313" key="2">
    <source>
        <dbReference type="EMBL" id="KDO74939.1"/>
    </source>
</evidence>
<gene>
    <name evidence="2" type="ORF">CISIN_1g028632mg</name>
</gene>
<reference evidence="2 3" key="1">
    <citation type="submission" date="2014-04" db="EMBL/GenBank/DDBJ databases">
        <authorList>
            <consortium name="International Citrus Genome Consortium"/>
            <person name="Gmitter F."/>
            <person name="Chen C."/>
            <person name="Farmerie W."/>
            <person name="Harkins T."/>
            <person name="Desany B."/>
            <person name="Mohiuddin M."/>
            <person name="Kodira C."/>
            <person name="Borodovsky M."/>
            <person name="Lomsadze A."/>
            <person name="Burns P."/>
            <person name="Jenkins J."/>
            <person name="Prochnik S."/>
            <person name="Shu S."/>
            <person name="Chapman J."/>
            <person name="Pitluck S."/>
            <person name="Schmutz J."/>
            <person name="Rokhsar D."/>
        </authorList>
    </citation>
    <scope>NUCLEOTIDE SEQUENCE</scope>
</reference>
<keyword evidence="3" id="KW-1185">Reference proteome</keyword>
<evidence type="ECO:0000256" key="1">
    <source>
        <dbReference type="SAM" id="MobiDB-lite"/>
    </source>
</evidence>
<feature type="region of interest" description="Disordered" evidence="1">
    <location>
        <begin position="25"/>
        <end position="90"/>
    </location>
</feature>
<evidence type="ECO:0000313" key="3">
    <source>
        <dbReference type="Proteomes" id="UP000027120"/>
    </source>
</evidence>
<dbReference type="EMBL" id="KK784883">
    <property type="protein sequence ID" value="KDO74939.1"/>
    <property type="molecule type" value="Genomic_DNA"/>
</dbReference>
<dbReference type="AlphaFoldDB" id="A0A067G5S4"/>
<dbReference type="GO" id="GO:0016071">
    <property type="term" value="P:mRNA metabolic process"/>
    <property type="evidence" value="ECO:0007669"/>
    <property type="project" value="UniProtKB-ARBA"/>
</dbReference>
<dbReference type="Pfam" id="PF15365">
    <property type="entry name" value="PNRC"/>
    <property type="match status" value="1"/>
</dbReference>
<accession>A0A067G5S4</accession>
<feature type="compositionally biased region" description="Basic and acidic residues" evidence="1">
    <location>
        <begin position="53"/>
        <end position="62"/>
    </location>
</feature>
<protein>
    <submittedName>
        <fullName evidence="2">Uncharacterized protein</fullName>
    </submittedName>
</protein>
<sequence>MGTEILRPQDCLGDRIRFNPAMCSRRRNYGYSNNSNYSGNYHSNRPNNRRPAVRHEKPDQRRQQRAQSEPSMPRRASASDDSKSVRRSSSDDFLMEKVTILRRGESLDSKIKTGNGAGATSSKKEGNSLVVNGSVRTGRSPEVMPKIRIVDFKTPMAGKTDVYAGSAFAVSPAPSSLPLPSFSTKKQIAVDDSATRDIKRLLRLEL</sequence>